<accession>C4JMS2</accession>
<dbReference type="OMA" id="AWPAENE"/>
<keyword evidence="3" id="KW-1185">Reference proteome</keyword>
<evidence type="ECO:0000313" key="2">
    <source>
        <dbReference type="EMBL" id="EEP79284.1"/>
    </source>
</evidence>
<proteinExistence type="predicted"/>
<gene>
    <name evidence="2" type="ORF">UREG_04130</name>
</gene>
<dbReference type="eggNOG" id="ENOG502S9QM">
    <property type="taxonomic scope" value="Eukaryota"/>
</dbReference>
<dbReference type="STRING" id="336963.C4JMS2"/>
<evidence type="ECO:0000313" key="3">
    <source>
        <dbReference type="Proteomes" id="UP000002058"/>
    </source>
</evidence>
<dbReference type="GeneID" id="8444834"/>
<reference evidence="3" key="1">
    <citation type="journal article" date="2009" name="Genome Res.">
        <title>Comparative genomic analyses of the human fungal pathogens Coccidioides and their relatives.</title>
        <authorList>
            <person name="Sharpton T.J."/>
            <person name="Stajich J.E."/>
            <person name="Rounsley S.D."/>
            <person name="Gardner M.J."/>
            <person name="Wortman J.R."/>
            <person name="Jordar V.S."/>
            <person name="Maiti R."/>
            <person name="Kodira C.D."/>
            <person name="Neafsey D.E."/>
            <person name="Zeng Q."/>
            <person name="Hung C.-Y."/>
            <person name="McMahan C."/>
            <person name="Muszewska A."/>
            <person name="Grynberg M."/>
            <person name="Mandel M.A."/>
            <person name="Kellner E.M."/>
            <person name="Barker B.M."/>
            <person name="Galgiani J.N."/>
            <person name="Orbach M.J."/>
            <person name="Kirkland T.N."/>
            <person name="Cole G.T."/>
            <person name="Henn M.R."/>
            <person name="Birren B.W."/>
            <person name="Taylor J.W."/>
        </authorList>
    </citation>
    <scope>NUCLEOTIDE SEQUENCE [LARGE SCALE GENOMIC DNA]</scope>
    <source>
        <strain evidence="3">UAMH 1704</strain>
    </source>
</reference>
<evidence type="ECO:0000256" key="1">
    <source>
        <dbReference type="SAM" id="MobiDB-lite"/>
    </source>
</evidence>
<name>C4JMS2_UNCRE</name>
<dbReference type="RefSeq" id="XP_002544613.1">
    <property type="nucleotide sequence ID" value="XM_002544567.1"/>
</dbReference>
<dbReference type="OrthoDB" id="5420368at2759"/>
<dbReference type="InParanoid" id="C4JMS2"/>
<dbReference type="KEGG" id="ure:UREG_04130"/>
<dbReference type="AlphaFoldDB" id="C4JMS2"/>
<dbReference type="EMBL" id="CH476616">
    <property type="protein sequence ID" value="EEP79284.1"/>
    <property type="molecule type" value="Genomic_DNA"/>
</dbReference>
<sequence>MPIKWTSENDQILLLKILETHEMTVDTRKVAEAWPQGDPNAIPTPRAITERLHKIKKTAKESIKGIAGGTPKKATLVKNKTPNSAGPRKRSANASGTPVKRIKKEPDLDIQSSPLAGHGHAGNGEGNELVKMEDSDATVGTSLGGIDYACPSKRVRIAPRMRVGFVAYDDDEDTDRDAKYETEGSEYLDCVKPDEYA</sequence>
<protein>
    <submittedName>
        <fullName evidence="2">Uncharacterized protein</fullName>
    </submittedName>
</protein>
<feature type="region of interest" description="Disordered" evidence="1">
    <location>
        <begin position="72"/>
        <end position="127"/>
    </location>
</feature>
<dbReference type="Proteomes" id="UP000002058">
    <property type="component" value="Unassembled WGS sequence"/>
</dbReference>
<dbReference type="HOGENOM" id="CLU_088982_0_0_1"/>
<organism evidence="2 3">
    <name type="scientific">Uncinocarpus reesii (strain UAMH 1704)</name>
    <dbReference type="NCBI Taxonomy" id="336963"/>
    <lineage>
        <taxon>Eukaryota</taxon>
        <taxon>Fungi</taxon>
        <taxon>Dikarya</taxon>
        <taxon>Ascomycota</taxon>
        <taxon>Pezizomycotina</taxon>
        <taxon>Eurotiomycetes</taxon>
        <taxon>Eurotiomycetidae</taxon>
        <taxon>Onygenales</taxon>
        <taxon>Onygenaceae</taxon>
        <taxon>Uncinocarpus</taxon>
    </lineage>
</organism>
<dbReference type="VEuPathDB" id="FungiDB:UREG_04130"/>